<accession>A0A346XRM1</accession>
<dbReference type="InterPro" id="IPR036249">
    <property type="entry name" value="Thioredoxin-like_sf"/>
</dbReference>
<sequence>MIDRPTPGQPAPDLNVDLVGGGSWKLADQTPDAFSMLVFYRGLHCPVCRSYNRKLDRMAGDFADLGVEPIALSMDTQARATESVEEWGIEHLPVGYGLTEDDARTWGLYISTAIKDGEPARFSEPGLFLVGPDRSLFYAAVTSMPWGRPDPEELVKAIGWIKDNDYPSRGRAS</sequence>
<dbReference type="KEGG" id="euz:DVS28_a0160"/>
<gene>
    <name evidence="2" type="ORF">DVS28_a0160</name>
</gene>
<dbReference type="Proteomes" id="UP000264006">
    <property type="component" value="Chromosome"/>
</dbReference>
<dbReference type="AlphaFoldDB" id="A0A346XRM1"/>
<dbReference type="Gene3D" id="3.40.30.10">
    <property type="entry name" value="Glutaredoxin"/>
    <property type="match status" value="1"/>
</dbReference>
<dbReference type="Pfam" id="PF00578">
    <property type="entry name" value="AhpC-TSA"/>
    <property type="match status" value="1"/>
</dbReference>
<dbReference type="PROSITE" id="PS51352">
    <property type="entry name" value="THIOREDOXIN_2"/>
    <property type="match status" value="1"/>
</dbReference>
<dbReference type="OrthoDB" id="9809746at2"/>
<dbReference type="InterPro" id="IPR013766">
    <property type="entry name" value="Thioredoxin_domain"/>
</dbReference>
<dbReference type="GO" id="GO:0016491">
    <property type="term" value="F:oxidoreductase activity"/>
    <property type="evidence" value="ECO:0007669"/>
    <property type="project" value="InterPro"/>
</dbReference>
<keyword evidence="3" id="KW-1185">Reference proteome</keyword>
<dbReference type="RefSeq" id="WP_114589754.1">
    <property type="nucleotide sequence ID" value="NZ_CP031165.1"/>
</dbReference>
<name>A0A346XRM1_9ACTN</name>
<dbReference type="SUPFAM" id="SSF52833">
    <property type="entry name" value="Thioredoxin-like"/>
    <property type="match status" value="1"/>
</dbReference>
<feature type="domain" description="Thioredoxin" evidence="1">
    <location>
        <begin position="5"/>
        <end position="163"/>
    </location>
</feature>
<evidence type="ECO:0000313" key="3">
    <source>
        <dbReference type="Proteomes" id="UP000264006"/>
    </source>
</evidence>
<proteinExistence type="predicted"/>
<reference evidence="2 3" key="1">
    <citation type="submission" date="2018-09" db="EMBL/GenBank/DDBJ databases">
        <title>Complete genome sequence of Euzebya sp. DY32-46 isolated from seawater of Pacific Ocean.</title>
        <authorList>
            <person name="Xu L."/>
            <person name="Wu Y.-H."/>
            <person name="Xu X.-W."/>
        </authorList>
    </citation>
    <scope>NUCLEOTIDE SEQUENCE [LARGE SCALE GENOMIC DNA]</scope>
    <source>
        <strain evidence="2 3">DY32-46</strain>
    </source>
</reference>
<evidence type="ECO:0000259" key="1">
    <source>
        <dbReference type="PROSITE" id="PS51352"/>
    </source>
</evidence>
<dbReference type="EMBL" id="CP031165">
    <property type="protein sequence ID" value="AXV04868.1"/>
    <property type="molecule type" value="Genomic_DNA"/>
</dbReference>
<protein>
    <recommendedName>
        <fullName evidence="1">Thioredoxin domain-containing protein</fullName>
    </recommendedName>
</protein>
<organism evidence="2 3">
    <name type="scientific">Euzebya pacifica</name>
    <dbReference type="NCBI Taxonomy" id="1608957"/>
    <lineage>
        <taxon>Bacteria</taxon>
        <taxon>Bacillati</taxon>
        <taxon>Actinomycetota</taxon>
        <taxon>Nitriliruptoria</taxon>
        <taxon>Euzebyales</taxon>
    </lineage>
</organism>
<evidence type="ECO:0000313" key="2">
    <source>
        <dbReference type="EMBL" id="AXV04868.1"/>
    </source>
</evidence>
<dbReference type="InterPro" id="IPR000866">
    <property type="entry name" value="AhpC/TSA"/>
</dbReference>
<dbReference type="GO" id="GO:0016209">
    <property type="term" value="F:antioxidant activity"/>
    <property type="evidence" value="ECO:0007669"/>
    <property type="project" value="InterPro"/>
</dbReference>